<evidence type="ECO:0000256" key="1">
    <source>
        <dbReference type="SAM" id="MobiDB-lite"/>
    </source>
</evidence>
<dbReference type="EMBL" id="FNXT01001246">
    <property type="protein sequence ID" value="SZX75997.1"/>
    <property type="molecule type" value="Genomic_DNA"/>
</dbReference>
<keyword evidence="3" id="KW-1185">Reference proteome</keyword>
<name>A0A383WEG4_TETOB</name>
<feature type="compositionally biased region" description="Low complexity" evidence="1">
    <location>
        <begin position="138"/>
        <end position="154"/>
    </location>
</feature>
<dbReference type="AlphaFoldDB" id="A0A383WEG4"/>
<organism evidence="2 3">
    <name type="scientific">Tetradesmus obliquus</name>
    <name type="common">Green alga</name>
    <name type="synonym">Acutodesmus obliquus</name>
    <dbReference type="NCBI Taxonomy" id="3088"/>
    <lineage>
        <taxon>Eukaryota</taxon>
        <taxon>Viridiplantae</taxon>
        <taxon>Chlorophyta</taxon>
        <taxon>core chlorophytes</taxon>
        <taxon>Chlorophyceae</taxon>
        <taxon>CS clade</taxon>
        <taxon>Sphaeropleales</taxon>
        <taxon>Scenedesmaceae</taxon>
        <taxon>Tetradesmus</taxon>
    </lineage>
</organism>
<dbReference type="Proteomes" id="UP000256970">
    <property type="component" value="Unassembled WGS sequence"/>
</dbReference>
<proteinExistence type="predicted"/>
<sequence length="180" mass="19644">MQQHKEHMHTSSMTKAFNFVLQHPNTALDAAAVCGLLCSSKDVRATAQQEGGPCTSICVKRRSLGDKQVASRATDCAKWLPPHAHLVADYELDMTEPPPPDDDSEDYVDDEMQRRLDMFEETAIALDNQMASSLPQIAAGDCSSGSASTAASGSNQEQQQPPRRPFAAVCALQQQRDARR</sequence>
<protein>
    <submittedName>
        <fullName evidence="2">Uncharacterized protein</fullName>
    </submittedName>
</protein>
<evidence type="ECO:0000313" key="2">
    <source>
        <dbReference type="EMBL" id="SZX75997.1"/>
    </source>
</evidence>
<feature type="region of interest" description="Disordered" evidence="1">
    <location>
        <begin position="137"/>
        <end position="180"/>
    </location>
</feature>
<gene>
    <name evidence="2" type="ORF">BQ4739_LOCUS16363</name>
</gene>
<reference evidence="2 3" key="1">
    <citation type="submission" date="2016-10" db="EMBL/GenBank/DDBJ databases">
        <authorList>
            <person name="Cai Z."/>
        </authorList>
    </citation>
    <scope>NUCLEOTIDE SEQUENCE [LARGE SCALE GENOMIC DNA]</scope>
</reference>
<evidence type="ECO:0000313" key="3">
    <source>
        <dbReference type="Proteomes" id="UP000256970"/>
    </source>
</evidence>
<accession>A0A383WEG4</accession>